<evidence type="ECO:0000313" key="6">
    <source>
        <dbReference type="EMBL" id="MEZ0492564.1"/>
    </source>
</evidence>
<dbReference type="GO" id="GO:0043748">
    <property type="term" value="F:O-succinylbenzoate synthase activity"/>
    <property type="evidence" value="ECO:0007669"/>
    <property type="project" value="UniProtKB-EC"/>
</dbReference>
<dbReference type="PANTHER" id="PTHR48073:SF2">
    <property type="entry name" value="O-SUCCINYLBENZOATE SYNTHASE"/>
    <property type="match status" value="1"/>
</dbReference>
<keyword evidence="3 4" id="KW-0456">Lyase</keyword>
<dbReference type="InterPro" id="IPR013342">
    <property type="entry name" value="Mandelate_racemase_C"/>
</dbReference>
<sequence length="351" mass="36817">MPAALPEVPPFDLPPVQELLERAHVVRLPLRRRFRGLLEREAVLLDGPAGWGEFAPFLEYGPAEAGRWLEAGVEAAWHGWPAPRRDRVEVNATVPAVPAHDVPAVLAAFPGCRTAKVKVAEAGADPATRLREDVARVAAVRDVLGPSGRVRVDANAGWGVDEAERALGELAPLGLEYAEQPCATLEEMADLRRRLAAAGTVVPLAADESVRKAEDPLRVAGLEAADVVVVKVAPLRGVRPALAVAQACGLPVVVSSALDTSVGIAAGTALAAALPELPFACGLGTAALLAADVVVAPLLPTGGALPVGAVTADPDLLRRSRAPQDRVRHWHERLRAAHAAVTSAADHRRDR</sequence>
<dbReference type="Pfam" id="PF18374">
    <property type="entry name" value="Enolase_like_N"/>
    <property type="match status" value="1"/>
</dbReference>
<dbReference type="EC" id="4.2.1.113" evidence="4"/>
<dbReference type="SFLD" id="SFLDF00009">
    <property type="entry name" value="o-succinylbenzoate_synthase"/>
    <property type="match status" value="1"/>
</dbReference>
<dbReference type="SFLD" id="SFLDG00180">
    <property type="entry name" value="muconate_cycloisomerase"/>
    <property type="match status" value="1"/>
</dbReference>
<dbReference type="Gene3D" id="3.20.20.120">
    <property type="entry name" value="Enolase-like C-terminal domain"/>
    <property type="match status" value="1"/>
</dbReference>
<feature type="active site" description="Proton donor" evidence="4">
    <location>
        <position position="118"/>
    </location>
</feature>
<feature type="binding site" evidence="4">
    <location>
        <position position="153"/>
    </location>
    <ligand>
        <name>Mg(2+)</name>
        <dbReference type="ChEBI" id="CHEBI:18420"/>
    </ligand>
</feature>
<comment type="pathway">
    <text evidence="4">Quinol/quinone metabolism; 1,4-dihydroxy-2-naphthoate biosynthesis; 1,4-dihydroxy-2-naphthoate from chorismate: step 4/7.</text>
</comment>
<gene>
    <name evidence="4" type="primary">menC</name>
    <name evidence="6" type="ORF">AB2L28_09975</name>
</gene>
<dbReference type="RefSeq" id="WP_370718607.1">
    <property type="nucleotide sequence ID" value="NZ_JBGGTQ010000004.1"/>
</dbReference>
<dbReference type="InterPro" id="IPR036849">
    <property type="entry name" value="Enolase-like_C_sf"/>
</dbReference>
<reference evidence="6 7" key="1">
    <citation type="submission" date="2024-07" db="EMBL/GenBank/DDBJ databases">
        <authorList>
            <person name="Thanompreechachai J."/>
            <person name="Duangmal K."/>
        </authorList>
    </citation>
    <scope>NUCLEOTIDE SEQUENCE [LARGE SCALE GENOMIC DNA]</scope>
    <source>
        <strain evidence="6 7">TBRC 1896</strain>
    </source>
</reference>
<dbReference type="NCBIfam" id="NF002782">
    <property type="entry name" value="PRK02901.1"/>
    <property type="match status" value="1"/>
</dbReference>
<evidence type="ECO:0000259" key="5">
    <source>
        <dbReference type="SMART" id="SM00922"/>
    </source>
</evidence>
<dbReference type="InterPro" id="IPR029065">
    <property type="entry name" value="Enolase_C-like"/>
</dbReference>
<dbReference type="SUPFAM" id="SSF51604">
    <property type="entry name" value="Enolase C-terminal domain-like"/>
    <property type="match status" value="1"/>
</dbReference>
<protein>
    <recommendedName>
        <fullName evidence="4">o-succinylbenzoate synthase</fullName>
        <shortName evidence="4">OSB synthase</shortName>
        <shortName evidence="4">OSBS</shortName>
        <ecNumber evidence="4">4.2.1.113</ecNumber>
    </recommendedName>
    <alternativeName>
        <fullName evidence="4">4-(2'-carboxyphenyl)-4-oxybutyric acid synthase</fullName>
    </alternativeName>
    <alternativeName>
        <fullName evidence="4">o-succinylbenzoic acid synthase</fullName>
    </alternativeName>
</protein>
<evidence type="ECO:0000313" key="7">
    <source>
        <dbReference type="Proteomes" id="UP001566476"/>
    </source>
</evidence>
<evidence type="ECO:0000256" key="4">
    <source>
        <dbReference type="HAMAP-Rule" id="MF_00470"/>
    </source>
</evidence>
<dbReference type="CDD" id="cd03320">
    <property type="entry name" value="OSBS"/>
    <property type="match status" value="1"/>
</dbReference>
<evidence type="ECO:0000256" key="1">
    <source>
        <dbReference type="ARBA" id="ARBA00022723"/>
    </source>
</evidence>
<dbReference type="Pfam" id="PF13378">
    <property type="entry name" value="MR_MLE_C"/>
    <property type="match status" value="1"/>
</dbReference>
<keyword evidence="2 4" id="KW-0460">Magnesium</keyword>
<comment type="similarity">
    <text evidence="4">Belongs to the mandelate racemase/muconate lactonizing enzyme family. MenC type 1 subfamily.</text>
</comment>
<dbReference type="SFLD" id="SFLDS00001">
    <property type="entry name" value="Enolase"/>
    <property type="match status" value="1"/>
</dbReference>
<comment type="caution">
    <text evidence="6">The sequence shown here is derived from an EMBL/GenBank/DDBJ whole genome shotgun (WGS) entry which is preliminary data.</text>
</comment>
<name>A0ABV4I4M6_9ACTN</name>
<feature type="domain" description="Mandelate racemase/muconate lactonizing enzyme C-terminal" evidence="5">
    <location>
        <begin position="98"/>
        <end position="198"/>
    </location>
</feature>
<keyword evidence="4" id="KW-0474">Menaquinone biosynthesis</keyword>
<keyword evidence="7" id="KW-1185">Reference proteome</keyword>
<keyword evidence="1 4" id="KW-0479">Metal-binding</keyword>
<dbReference type="EMBL" id="JBGGTQ010000004">
    <property type="protein sequence ID" value="MEZ0492564.1"/>
    <property type="molecule type" value="Genomic_DNA"/>
</dbReference>
<dbReference type="InterPro" id="IPR010196">
    <property type="entry name" value="OSB_synthase_MenC1"/>
</dbReference>
<organism evidence="6 7">
    <name type="scientific">Kineococcus mangrovi</name>
    <dbReference type="NCBI Taxonomy" id="1660183"/>
    <lineage>
        <taxon>Bacteria</taxon>
        <taxon>Bacillati</taxon>
        <taxon>Actinomycetota</taxon>
        <taxon>Actinomycetes</taxon>
        <taxon>Kineosporiales</taxon>
        <taxon>Kineosporiaceae</taxon>
        <taxon>Kineococcus</taxon>
    </lineage>
</organism>
<feature type="active site" description="Proton acceptor" evidence="4">
    <location>
        <position position="231"/>
    </location>
</feature>
<evidence type="ECO:0000256" key="3">
    <source>
        <dbReference type="ARBA" id="ARBA00023239"/>
    </source>
</evidence>
<dbReference type="Proteomes" id="UP001566476">
    <property type="component" value="Unassembled WGS sequence"/>
</dbReference>
<accession>A0ABV4I4M6</accession>
<comment type="catalytic activity">
    <reaction evidence="4">
        <text>(1R,6R)-6-hydroxy-2-succinyl-cyclohexa-2,4-diene-1-carboxylate = 2-succinylbenzoate + H2O</text>
        <dbReference type="Rhea" id="RHEA:10196"/>
        <dbReference type="ChEBI" id="CHEBI:15377"/>
        <dbReference type="ChEBI" id="CHEBI:18325"/>
        <dbReference type="ChEBI" id="CHEBI:58689"/>
        <dbReference type="EC" id="4.2.1.113"/>
    </reaction>
</comment>
<evidence type="ECO:0000256" key="2">
    <source>
        <dbReference type="ARBA" id="ARBA00022842"/>
    </source>
</evidence>
<comment type="cofactor">
    <cofactor evidence="4">
        <name>a divalent metal cation</name>
        <dbReference type="ChEBI" id="CHEBI:60240"/>
    </cofactor>
</comment>
<dbReference type="SMART" id="SM00922">
    <property type="entry name" value="MR_MLE"/>
    <property type="match status" value="1"/>
</dbReference>
<dbReference type="PANTHER" id="PTHR48073">
    <property type="entry name" value="O-SUCCINYLBENZOATE SYNTHASE-RELATED"/>
    <property type="match status" value="1"/>
</dbReference>
<comment type="function">
    <text evidence="4">Converts 2-succinyl-6-hydroxy-2,4-cyclohexadiene-1-carboxylate (SHCHC) to 2-succinylbenzoate (OSB).</text>
</comment>
<dbReference type="HAMAP" id="MF_00470">
    <property type="entry name" value="MenC_1"/>
    <property type="match status" value="1"/>
</dbReference>
<feature type="binding site" evidence="4">
    <location>
        <position position="207"/>
    </location>
    <ligand>
        <name>Mg(2+)</name>
        <dbReference type="ChEBI" id="CHEBI:18420"/>
    </ligand>
</feature>
<feature type="binding site" evidence="4">
    <location>
        <position position="179"/>
    </location>
    <ligand>
        <name>Mg(2+)</name>
        <dbReference type="ChEBI" id="CHEBI:18420"/>
    </ligand>
</feature>
<comment type="pathway">
    <text evidence="4">Quinol/quinone metabolism; menaquinone biosynthesis.</text>
</comment>
<proteinExistence type="inferred from homology"/>